<dbReference type="InterPro" id="IPR058533">
    <property type="entry name" value="Cation_efflux_TM"/>
</dbReference>
<dbReference type="SUPFAM" id="SSF160240">
    <property type="entry name" value="Cation efflux protein cytoplasmic domain-like"/>
    <property type="match status" value="1"/>
</dbReference>
<evidence type="ECO:0000256" key="3">
    <source>
        <dbReference type="ARBA" id="ARBA00022448"/>
    </source>
</evidence>
<dbReference type="EMBL" id="BAMD01000003">
    <property type="protein sequence ID" value="GAF01808.1"/>
    <property type="molecule type" value="Genomic_DNA"/>
</dbReference>
<keyword evidence="11" id="KW-1185">Reference proteome</keyword>
<gene>
    <name evidence="10" type="ORF">JCM21142_425</name>
</gene>
<proteinExistence type="inferred from homology"/>
<accession>W7Y2M1</accession>
<evidence type="ECO:0000259" key="9">
    <source>
        <dbReference type="Pfam" id="PF16916"/>
    </source>
</evidence>
<dbReference type="Pfam" id="PF16916">
    <property type="entry name" value="ZT_dimer"/>
    <property type="match status" value="1"/>
</dbReference>
<dbReference type="Proteomes" id="UP000019402">
    <property type="component" value="Unassembled WGS sequence"/>
</dbReference>
<evidence type="ECO:0000256" key="4">
    <source>
        <dbReference type="ARBA" id="ARBA00022692"/>
    </source>
</evidence>
<comment type="subcellular location">
    <subcellularLocation>
        <location evidence="1">Membrane</location>
        <topology evidence="1">Multi-pass membrane protein</topology>
    </subcellularLocation>
</comment>
<dbReference type="GO" id="GO:0016020">
    <property type="term" value="C:membrane"/>
    <property type="evidence" value="ECO:0007669"/>
    <property type="project" value="UniProtKB-SubCell"/>
</dbReference>
<evidence type="ECO:0000256" key="7">
    <source>
        <dbReference type="SAM" id="Phobius"/>
    </source>
</evidence>
<evidence type="ECO:0000259" key="8">
    <source>
        <dbReference type="Pfam" id="PF01545"/>
    </source>
</evidence>
<evidence type="ECO:0000313" key="11">
    <source>
        <dbReference type="Proteomes" id="UP000019402"/>
    </source>
</evidence>
<dbReference type="InterPro" id="IPR027469">
    <property type="entry name" value="Cation_efflux_TMD_sf"/>
</dbReference>
<dbReference type="InterPro" id="IPR036837">
    <property type="entry name" value="Cation_efflux_CTD_sf"/>
</dbReference>
<comment type="caution">
    <text evidence="10">The sequence shown here is derived from an EMBL/GenBank/DDBJ whole genome shotgun (WGS) entry which is preliminary data.</text>
</comment>
<dbReference type="PANTHER" id="PTHR43840:SF15">
    <property type="entry name" value="MITOCHONDRIAL METAL TRANSPORTER 1-RELATED"/>
    <property type="match status" value="1"/>
</dbReference>
<feature type="domain" description="Cation efflux protein transmembrane" evidence="8">
    <location>
        <begin position="5"/>
        <end position="136"/>
    </location>
</feature>
<dbReference type="Gene3D" id="1.20.1510.10">
    <property type="entry name" value="Cation efflux protein transmembrane domain"/>
    <property type="match status" value="1"/>
</dbReference>
<evidence type="ECO:0000256" key="2">
    <source>
        <dbReference type="ARBA" id="ARBA00008114"/>
    </source>
</evidence>
<dbReference type="PANTHER" id="PTHR43840">
    <property type="entry name" value="MITOCHONDRIAL METAL TRANSPORTER 1-RELATED"/>
    <property type="match status" value="1"/>
</dbReference>
<protein>
    <submittedName>
        <fullName evidence="10">Ferrous-iron efflux pump FieF</fullName>
    </submittedName>
</protein>
<dbReference type="InterPro" id="IPR050291">
    <property type="entry name" value="CDF_Transporter"/>
</dbReference>
<name>W7Y2M1_9BACT</name>
<feature type="domain" description="Cation efflux protein cytoplasmic" evidence="9">
    <location>
        <begin position="146"/>
        <end position="217"/>
    </location>
</feature>
<dbReference type="InterPro" id="IPR027470">
    <property type="entry name" value="Cation_efflux_CTD"/>
</dbReference>
<keyword evidence="5 7" id="KW-1133">Transmembrane helix</keyword>
<feature type="transmembrane region" description="Helical" evidence="7">
    <location>
        <begin position="12"/>
        <end position="29"/>
    </location>
</feature>
<evidence type="ECO:0000256" key="6">
    <source>
        <dbReference type="ARBA" id="ARBA00023136"/>
    </source>
</evidence>
<dbReference type="STRING" id="869213.GCA_000517085_03579"/>
<keyword evidence="3" id="KW-0813">Transport</keyword>
<keyword evidence="6 7" id="KW-0472">Membrane</keyword>
<dbReference type="SUPFAM" id="SSF161111">
    <property type="entry name" value="Cation efflux protein transmembrane domain-like"/>
    <property type="match status" value="1"/>
</dbReference>
<feature type="transmembrane region" description="Helical" evidence="7">
    <location>
        <begin position="49"/>
        <end position="69"/>
    </location>
</feature>
<evidence type="ECO:0000256" key="5">
    <source>
        <dbReference type="ARBA" id="ARBA00022989"/>
    </source>
</evidence>
<keyword evidence="4 7" id="KW-0812">Transmembrane</keyword>
<evidence type="ECO:0000313" key="10">
    <source>
        <dbReference type="EMBL" id="GAF01808.1"/>
    </source>
</evidence>
<dbReference type="NCBIfam" id="TIGR01297">
    <property type="entry name" value="CDF"/>
    <property type="match status" value="1"/>
</dbReference>
<evidence type="ECO:0000256" key="1">
    <source>
        <dbReference type="ARBA" id="ARBA00004141"/>
    </source>
</evidence>
<feature type="transmembrane region" description="Helical" evidence="7">
    <location>
        <begin position="90"/>
        <end position="106"/>
    </location>
</feature>
<dbReference type="GO" id="GO:0008324">
    <property type="term" value="F:monoatomic cation transmembrane transporter activity"/>
    <property type="evidence" value="ECO:0007669"/>
    <property type="project" value="InterPro"/>
</dbReference>
<comment type="similarity">
    <text evidence="2">Belongs to the cation diffusion facilitator (CDF) transporter (TC 2.A.4) family.</text>
</comment>
<sequence length="220" mass="25005">MKIIFGHGRAELIATIFVGILLAIVGANFTYESILKLSSHESVEYGKYAIIVTVVSIVVKEMMAQYSIYFGNKTSSTSLVADGWHHRSDAISSVVILVGIFIGKYFWWMDGILGLIVSFLIFYTTYKILKEALSLFLGERIDDELKESIQKIGFDTFMRDLDPHHFLIHKYGHHSELTFHISLSGNMSLAEAHRMATQYENKIKEKFNIGVTIHIDSLDY</sequence>
<dbReference type="RefSeq" id="WP_409371807.1">
    <property type="nucleotide sequence ID" value="NZ_BAMD01000003.1"/>
</dbReference>
<dbReference type="AlphaFoldDB" id="W7Y2M1"/>
<dbReference type="InterPro" id="IPR002524">
    <property type="entry name" value="Cation_efflux"/>
</dbReference>
<dbReference type="eggNOG" id="COG0053">
    <property type="taxonomic scope" value="Bacteria"/>
</dbReference>
<reference evidence="10 11" key="1">
    <citation type="journal article" date="2014" name="Genome Announc.">
        <title>Draft Genome Sequence of Cytophaga fermentans JCM 21142T, a Facultative Anaerobe Isolated from Marine Mud.</title>
        <authorList>
            <person name="Starns D."/>
            <person name="Oshima K."/>
            <person name="Suda W."/>
            <person name="Iino T."/>
            <person name="Yuki M."/>
            <person name="Inoue J."/>
            <person name="Kitamura K."/>
            <person name="Iida T."/>
            <person name="Darby A."/>
            <person name="Hattori M."/>
            <person name="Ohkuma M."/>
        </authorList>
    </citation>
    <scope>NUCLEOTIDE SEQUENCE [LARGE SCALE GENOMIC DNA]</scope>
    <source>
        <strain evidence="10 11">JCM 21142</strain>
    </source>
</reference>
<dbReference type="Pfam" id="PF01545">
    <property type="entry name" value="Cation_efflux"/>
    <property type="match status" value="1"/>
</dbReference>
<organism evidence="10 11">
    <name type="scientific">Saccharicrinis fermentans DSM 9555 = JCM 21142</name>
    <dbReference type="NCBI Taxonomy" id="869213"/>
    <lineage>
        <taxon>Bacteria</taxon>
        <taxon>Pseudomonadati</taxon>
        <taxon>Bacteroidota</taxon>
        <taxon>Bacteroidia</taxon>
        <taxon>Marinilabiliales</taxon>
        <taxon>Marinilabiliaceae</taxon>
        <taxon>Saccharicrinis</taxon>
    </lineage>
</organism>
<dbReference type="Gene3D" id="3.30.70.1350">
    <property type="entry name" value="Cation efflux protein, cytoplasmic domain"/>
    <property type="match status" value="1"/>
</dbReference>